<evidence type="ECO:0000313" key="1">
    <source>
        <dbReference type="EMBL" id="BAQ46226.1"/>
    </source>
</evidence>
<accession>A0A0C6F0Z6</accession>
<reference evidence="2" key="2">
    <citation type="submission" date="2015-01" db="EMBL/GenBank/DDBJ databases">
        <title>Complete genome sequence of Methylobacterium aquaticum strain 22A.</title>
        <authorList>
            <person name="Tani A."/>
            <person name="Ogura Y."/>
            <person name="Hayashi T."/>
        </authorList>
    </citation>
    <scope>NUCLEOTIDE SEQUENCE [LARGE SCALE GENOMIC DNA]</scope>
    <source>
        <strain evidence="2">MA-22A</strain>
    </source>
</reference>
<dbReference type="AlphaFoldDB" id="A0A0C6F0Z6"/>
<dbReference type="EMBL" id="AP014704">
    <property type="protein sequence ID" value="BAQ46226.1"/>
    <property type="molecule type" value="Genomic_DNA"/>
</dbReference>
<proteinExistence type="predicted"/>
<sequence length="87" mass="8154">MPPACPRAGRSRSSTAITTAGATTTAEAAIITITGATTAGGTIITITAAGATIAPTGTGVTTAGGAITTTGIITGATVTTEGWFALS</sequence>
<name>A0A0C6F0Z6_9HYPH</name>
<protein>
    <submittedName>
        <fullName evidence="1">Uncharacterized protein</fullName>
    </submittedName>
</protein>
<evidence type="ECO:0000313" key="2">
    <source>
        <dbReference type="Proteomes" id="UP000061432"/>
    </source>
</evidence>
<dbReference type="KEGG" id="maqu:Maq22A_c15345"/>
<reference evidence="1 2" key="1">
    <citation type="journal article" date="2015" name="Genome Announc.">
        <title>Complete Genome Sequence of Methylobacterium aquaticum Strain 22A, Isolated from Racomitrium japonicum Moss.</title>
        <authorList>
            <person name="Tani A."/>
            <person name="Ogura Y."/>
            <person name="Hayashi T."/>
            <person name="Kimbara K."/>
        </authorList>
    </citation>
    <scope>NUCLEOTIDE SEQUENCE [LARGE SCALE GENOMIC DNA]</scope>
    <source>
        <strain evidence="1 2">MA-22A</strain>
    </source>
</reference>
<gene>
    <name evidence="1" type="ORF">Maq22A_c15345</name>
</gene>
<dbReference type="Proteomes" id="UP000061432">
    <property type="component" value="Chromosome"/>
</dbReference>
<organism evidence="1 2">
    <name type="scientific">Methylobacterium aquaticum</name>
    <dbReference type="NCBI Taxonomy" id="270351"/>
    <lineage>
        <taxon>Bacteria</taxon>
        <taxon>Pseudomonadati</taxon>
        <taxon>Pseudomonadota</taxon>
        <taxon>Alphaproteobacteria</taxon>
        <taxon>Hyphomicrobiales</taxon>
        <taxon>Methylobacteriaceae</taxon>
        <taxon>Methylobacterium</taxon>
    </lineage>
</organism>